<protein>
    <submittedName>
        <fullName evidence="2">Uncharacterized protein</fullName>
    </submittedName>
</protein>
<dbReference type="EMBL" id="CADCWF010000244">
    <property type="protein sequence ID" value="CAA9569687.1"/>
    <property type="molecule type" value="Genomic_DNA"/>
</dbReference>
<feature type="region of interest" description="Disordered" evidence="1">
    <location>
        <begin position="200"/>
        <end position="249"/>
    </location>
</feature>
<feature type="non-terminal residue" evidence="2">
    <location>
        <position position="249"/>
    </location>
</feature>
<dbReference type="AlphaFoldDB" id="A0A6J4V7P0"/>
<feature type="region of interest" description="Disordered" evidence="1">
    <location>
        <begin position="1"/>
        <end position="106"/>
    </location>
</feature>
<feature type="compositionally biased region" description="Low complexity" evidence="1">
    <location>
        <begin position="17"/>
        <end position="28"/>
    </location>
</feature>
<feature type="compositionally biased region" description="Basic residues" evidence="1">
    <location>
        <begin position="230"/>
        <end position="249"/>
    </location>
</feature>
<evidence type="ECO:0000256" key="1">
    <source>
        <dbReference type="SAM" id="MobiDB-lite"/>
    </source>
</evidence>
<reference evidence="2" key="1">
    <citation type="submission" date="2020-02" db="EMBL/GenBank/DDBJ databases">
        <authorList>
            <person name="Meier V. D."/>
        </authorList>
    </citation>
    <scope>NUCLEOTIDE SEQUENCE</scope>
    <source>
        <strain evidence="2">AVDCRST_MAG59</strain>
    </source>
</reference>
<gene>
    <name evidence="2" type="ORF">AVDCRST_MAG59-3381</name>
</gene>
<evidence type="ECO:0000313" key="2">
    <source>
        <dbReference type="EMBL" id="CAA9569687.1"/>
    </source>
</evidence>
<feature type="region of interest" description="Disordered" evidence="1">
    <location>
        <begin position="120"/>
        <end position="177"/>
    </location>
</feature>
<proteinExistence type="predicted"/>
<feature type="non-terminal residue" evidence="2">
    <location>
        <position position="1"/>
    </location>
</feature>
<accession>A0A6J4V7P0</accession>
<feature type="compositionally biased region" description="Gly residues" evidence="1">
    <location>
        <begin position="163"/>
        <end position="177"/>
    </location>
</feature>
<feature type="compositionally biased region" description="Basic residues" evidence="1">
    <location>
        <begin position="29"/>
        <end position="76"/>
    </location>
</feature>
<sequence length="249" mass="27036">ETELESGNCPRAPTGDPVPGRRLGGCPRRGARMHLRQQRHRRRLLPARRQQRLRRPPLRARPGPRRRRRCRHRRRGGDRGPGKPIPVRLQPRLPGAGDRAGDGRRAASRVLPAWWRADGDAGGTGRAGRAIPRVGRLSRRVGDDPARRRHVVPPARGDRRGGDASGGAGNGSGGARNAGCLVVGGVGGRGWCRTAALRRPLPGGGDALPGRRAVRGRASLPRQRAPGRQGHLRVPAHRARPLPCRRQRG</sequence>
<name>A0A6J4V7P0_9BACT</name>
<organism evidence="2">
    <name type="scientific">uncultured Thermomicrobiales bacterium</name>
    <dbReference type="NCBI Taxonomy" id="1645740"/>
    <lineage>
        <taxon>Bacteria</taxon>
        <taxon>Pseudomonadati</taxon>
        <taxon>Thermomicrobiota</taxon>
        <taxon>Thermomicrobia</taxon>
        <taxon>Thermomicrobiales</taxon>
        <taxon>environmental samples</taxon>
    </lineage>
</organism>